<evidence type="ECO:0000256" key="3">
    <source>
        <dbReference type="ARBA" id="ARBA00011245"/>
    </source>
</evidence>
<dbReference type="PANTHER" id="PTHR11533:SF174">
    <property type="entry name" value="PUROMYCIN-SENSITIVE AMINOPEPTIDASE-RELATED"/>
    <property type="match status" value="1"/>
</dbReference>
<keyword evidence="8 11" id="KW-0862">Zinc</keyword>
<dbReference type="InterPro" id="IPR050344">
    <property type="entry name" value="Peptidase_M1_aminopeptidases"/>
</dbReference>
<protein>
    <recommendedName>
        <fullName evidence="13">Aminopeptidase</fullName>
        <ecNumber evidence="13">3.4.11.-</ecNumber>
    </recommendedName>
</protein>
<feature type="binding site" evidence="11">
    <location>
        <position position="312"/>
    </location>
    <ligand>
        <name>Zn(2+)</name>
        <dbReference type="ChEBI" id="CHEBI:29105"/>
        <note>catalytic</note>
    </ligand>
</feature>
<dbReference type="FunFam" id="1.10.390.10:FF:000013">
    <property type="entry name" value="Aminopeptidase N"/>
    <property type="match status" value="1"/>
</dbReference>
<feature type="site" description="Transition state stabilizer" evidence="12">
    <location>
        <position position="376"/>
    </location>
</feature>
<dbReference type="Gene3D" id="2.60.40.1730">
    <property type="entry name" value="tricorn interacting facor f3 domain"/>
    <property type="match status" value="1"/>
</dbReference>
<evidence type="ECO:0000256" key="7">
    <source>
        <dbReference type="ARBA" id="ARBA00022801"/>
    </source>
</evidence>
<dbReference type="InterPro" id="IPR042097">
    <property type="entry name" value="Aminopeptidase_N-like_N_sf"/>
</dbReference>
<keyword evidence="9 13" id="KW-0482">Metalloprotease</keyword>
<reference evidence="17 18" key="1">
    <citation type="submission" date="2016-01" db="EMBL/GenBank/DDBJ databases">
        <authorList>
            <person name="Oliw E.H."/>
        </authorList>
    </citation>
    <scope>NUCLEOTIDE SEQUENCE [LARGE SCALE GENOMIC DNA]</scope>
    <source>
        <strain evidence="17 18">KA00635</strain>
    </source>
</reference>
<feature type="domain" description="ERAP1-like C-terminal" evidence="15">
    <location>
        <begin position="510"/>
        <end position="818"/>
    </location>
</feature>
<comment type="caution">
    <text evidence="17">The sequence shown here is derived from an EMBL/GenBank/DDBJ whole genome shotgun (WGS) entry which is preliminary data.</text>
</comment>
<organism evidence="17 18">
    <name type="scientific">Aerococcus christensenii</name>
    <dbReference type="NCBI Taxonomy" id="87541"/>
    <lineage>
        <taxon>Bacteria</taxon>
        <taxon>Bacillati</taxon>
        <taxon>Bacillota</taxon>
        <taxon>Bacilli</taxon>
        <taxon>Lactobacillales</taxon>
        <taxon>Aerococcaceae</taxon>
        <taxon>Aerococcus</taxon>
    </lineage>
</organism>
<evidence type="ECO:0000256" key="5">
    <source>
        <dbReference type="ARBA" id="ARBA00022670"/>
    </source>
</evidence>
<dbReference type="GO" id="GO:0016285">
    <property type="term" value="F:alanyl aminopeptidase activity"/>
    <property type="evidence" value="ECO:0007669"/>
    <property type="project" value="UniProtKB-EC"/>
</dbReference>
<dbReference type="RefSeq" id="WP_060936823.1">
    <property type="nucleotide sequence ID" value="NZ_JASOZP010000033.1"/>
</dbReference>
<feature type="binding site" evidence="11">
    <location>
        <position position="293"/>
    </location>
    <ligand>
        <name>Zn(2+)</name>
        <dbReference type="ChEBI" id="CHEBI:29105"/>
        <note>catalytic</note>
    </ligand>
</feature>
<evidence type="ECO:0000256" key="4">
    <source>
        <dbReference type="ARBA" id="ARBA00022438"/>
    </source>
</evidence>
<dbReference type="EMBL" id="LSCQ01000044">
    <property type="protein sequence ID" value="KXB36316.1"/>
    <property type="molecule type" value="Genomic_DNA"/>
</dbReference>
<evidence type="ECO:0000256" key="6">
    <source>
        <dbReference type="ARBA" id="ARBA00022723"/>
    </source>
</evidence>
<keyword evidence="6 11" id="KW-0479">Metal-binding</keyword>
<dbReference type="InterPro" id="IPR024571">
    <property type="entry name" value="ERAP1-like_C_dom"/>
</dbReference>
<evidence type="ECO:0000256" key="8">
    <source>
        <dbReference type="ARBA" id="ARBA00022833"/>
    </source>
</evidence>
<dbReference type="OrthoDB" id="100605at2"/>
<dbReference type="Pfam" id="PF01433">
    <property type="entry name" value="Peptidase_M1"/>
    <property type="match status" value="1"/>
</dbReference>
<evidence type="ECO:0000256" key="9">
    <source>
        <dbReference type="ARBA" id="ARBA00023049"/>
    </source>
</evidence>
<comment type="cofactor">
    <cofactor evidence="11 13">
        <name>Zn(2+)</name>
        <dbReference type="ChEBI" id="CHEBI:29105"/>
    </cofactor>
    <text evidence="11 13">Binds 1 zinc ion per subunit.</text>
</comment>
<comment type="similarity">
    <text evidence="2 13">Belongs to the peptidase M1 family.</text>
</comment>
<proteinExistence type="inferred from homology"/>
<feature type="active site" description="Proton acceptor" evidence="10">
    <location>
        <position position="290"/>
    </location>
</feature>
<dbReference type="Gene3D" id="1.25.50.20">
    <property type="match status" value="1"/>
</dbReference>
<dbReference type="GO" id="GO:0016020">
    <property type="term" value="C:membrane"/>
    <property type="evidence" value="ECO:0007669"/>
    <property type="project" value="TreeGrafter"/>
</dbReference>
<dbReference type="PANTHER" id="PTHR11533">
    <property type="entry name" value="PROTEASE M1 ZINC METALLOPROTEASE"/>
    <property type="match status" value="1"/>
</dbReference>
<dbReference type="STRING" id="87541.AWM71_06540"/>
<keyword evidence="5 13" id="KW-0645">Protease</keyword>
<dbReference type="GO" id="GO:0005615">
    <property type="term" value="C:extracellular space"/>
    <property type="evidence" value="ECO:0007669"/>
    <property type="project" value="TreeGrafter"/>
</dbReference>
<dbReference type="InterPro" id="IPR034016">
    <property type="entry name" value="M1_APN-typ"/>
</dbReference>
<evidence type="ECO:0000256" key="12">
    <source>
        <dbReference type="PIRSR" id="PIRSR634016-4"/>
    </source>
</evidence>
<keyword evidence="7 13" id="KW-0378">Hydrolase</keyword>
<feature type="binding site" evidence="11">
    <location>
        <position position="289"/>
    </location>
    <ligand>
        <name>Zn(2+)</name>
        <dbReference type="ChEBI" id="CHEBI:29105"/>
        <note>catalytic</note>
    </ligand>
</feature>
<evidence type="ECO:0000256" key="11">
    <source>
        <dbReference type="PIRSR" id="PIRSR634016-3"/>
    </source>
</evidence>
<dbReference type="SUPFAM" id="SSF55486">
    <property type="entry name" value="Metalloproteases ('zincins'), catalytic domain"/>
    <property type="match status" value="1"/>
</dbReference>
<evidence type="ECO:0000313" key="18">
    <source>
        <dbReference type="Proteomes" id="UP000070422"/>
    </source>
</evidence>
<dbReference type="GO" id="GO:0042277">
    <property type="term" value="F:peptide binding"/>
    <property type="evidence" value="ECO:0007669"/>
    <property type="project" value="TreeGrafter"/>
</dbReference>
<evidence type="ECO:0000256" key="2">
    <source>
        <dbReference type="ARBA" id="ARBA00010136"/>
    </source>
</evidence>
<dbReference type="CDD" id="cd09601">
    <property type="entry name" value="M1_APN-Q_like"/>
    <property type="match status" value="1"/>
</dbReference>
<feature type="domain" description="Peptidase M1 membrane alanine aminopeptidase" evidence="14">
    <location>
        <begin position="217"/>
        <end position="435"/>
    </location>
</feature>
<dbReference type="GO" id="GO:0005737">
    <property type="term" value="C:cytoplasm"/>
    <property type="evidence" value="ECO:0007669"/>
    <property type="project" value="TreeGrafter"/>
</dbReference>
<evidence type="ECO:0000259" key="15">
    <source>
        <dbReference type="Pfam" id="PF11838"/>
    </source>
</evidence>
<dbReference type="InterPro" id="IPR045357">
    <property type="entry name" value="Aminopeptidase_N-like_N"/>
</dbReference>
<accession>A0A133XZC7</accession>
<dbReference type="GO" id="GO:0006508">
    <property type="term" value="P:proteolysis"/>
    <property type="evidence" value="ECO:0007669"/>
    <property type="project" value="UniProtKB-KW"/>
</dbReference>
<dbReference type="GO" id="GO:0008270">
    <property type="term" value="F:zinc ion binding"/>
    <property type="evidence" value="ECO:0007669"/>
    <property type="project" value="UniProtKB-UniRule"/>
</dbReference>
<dbReference type="InterPro" id="IPR014782">
    <property type="entry name" value="Peptidase_M1_dom"/>
</dbReference>
<comment type="catalytic activity">
    <reaction evidence="1">
        <text>Release of an N-terminal amino acid, Xaa-|-Yaa- from a peptide, amide or arylamide. Xaa is preferably Ala, but may be most amino acids including Pro (slow action). When a terminal hydrophobic residue is followed by a prolyl residue, the two may be released as an intact Xaa-Pro dipeptide.</text>
        <dbReference type="EC" id="3.4.11.2"/>
    </reaction>
</comment>
<dbReference type="Gene3D" id="1.10.390.10">
    <property type="entry name" value="Neutral Protease Domain 2"/>
    <property type="match status" value="1"/>
</dbReference>
<dbReference type="PATRIC" id="fig|87541.4.peg.891"/>
<evidence type="ECO:0000256" key="1">
    <source>
        <dbReference type="ARBA" id="ARBA00000098"/>
    </source>
</evidence>
<comment type="subunit">
    <text evidence="3">Monomer.</text>
</comment>
<dbReference type="AlphaFoldDB" id="A0A133XZC7"/>
<feature type="domain" description="Aminopeptidase N-like N-terminal" evidence="16">
    <location>
        <begin position="12"/>
        <end position="181"/>
    </location>
</feature>
<evidence type="ECO:0000313" key="17">
    <source>
        <dbReference type="EMBL" id="KXB36316.1"/>
    </source>
</evidence>
<dbReference type="PRINTS" id="PR00756">
    <property type="entry name" value="ALADIPTASE"/>
</dbReference>
<dbReference type="Proteomes" id="UP000070422">
    <property type="component" value="Unassembled WGS sequence"/>
</dbReference>
<evidence type="ECO:0000256" key="10">
    <source>
        <dbReference type="PIRSR" id="PIRSR634016-1"/>
    </source>
</evidence>
<dbReference type="Gene3D" id="2.60.40.1910">
    <property type="match status" value="1"/>
</dbReference>
<dbReference type="GO" id="GO:0070006">
    <property type="term" value="F:metalloaminopeptidase activity"/>
    <property type="evidence" value="ECO:0007669"/>
    <property type="project" value="TreeGrafter"/>
</dbReference>
<dbReference type="SUPFAM" id="SSF63737">
    <property type="entry name" value="Leukotriene A4 hydrolase N-terminal domain"/>
    <property type="match status" value="1"/>
</dbReference>
<keyword evidence="4 13" id="KW-0031">Aminopeptidase</keyword>
<evidence type="ECO:0000259" key="14">
    <source>
        <dbReference type="Pfam" id="PF01433"/>
    </source>
</evidence>
<name>A0A133XZC7_9LACT</name>
<dbReference type="GO" id="GO:0043171">
    <property type="term" value="P:peptide catabolic process"/>
    <property type="evidence" value="ECO:0007669"/>
    <property type="project" value="TreeGrafter"/>
</dbReference>
<dbReference type="InterPro" id="IPR001930">
    <property type="entry name" value="Peptidase_M1"/>
</dbReference>
<sequence>MTDTCHLYDLFKPNHYDLYFNINRSLKTIRGKTTICGQALAPTIRLNQKFLQFSSVTVNGQAIPFESSDEKEELILPSLPTGDITLTITYETKLTDPMMGIYPCYYQVAGEKNQLVATQFETTFARQAFPCIDEPAAKATFSLAIQFDEKEGERVLSNQLEERYENGIHYFKPTLRMSTYLLAFVFGDLQSKTTHTQSGIEVGVFATKAHRAKDLDFALDIAKRSIEFFEDFYQTPYPLKHSYQVALPDFSAGAMENWGLVTYREAYLLVDPENTSLSTKQVVANVIAHELAHQWFGDLVTMKWWDDLWLNESFANMMEYVAIDALQPDYKIWESFQTSEAPAALGRDATAGVQSVHVMVNDPREIDAIFDSAIVYAKGARLLVMVRSLVGDQALRKGLKAYFESHQYSNAAGKDLWQALGEASHLNIGEIMENWLDCPGYPVLSVSLDHDKLLLNQEQFFIGEKEDSQTLWHIPLNSNYDEVPQLMEGQSLTLPNYQAMCQANGKAFRLNHSNSAHYIVNYSPELLEDILNELDLLDPITQLQILQDLDLLAKGGYRSYADLLPVMKRLAASPSSIVQSKIYDLTQTLKDFVSPNSEQEAQLKALVYQLAHPALQVLGSLPQPEDINDASLARPYVLAQALYAEDTETIKALHAFFQSHKEQHAHLPAAIRGLILQNEVKHFADKDFLKDLLDTYQTSSNASYKADLRQAITHTKDSEMLDHILSLFKDSQVIKPQDLRAWYRGVLTNPLGEQKAWEWLQEEWAWLEETVGGDMEFATFITVTAHCLHTSKRLEEFKNFFLPKKDTPGLGREILMDIRLIEAKVAFIEANQENLLSALSSMKSI</sequence>
<dbReference type="EC" id="3.4.11.-" evidence="13"/>
<dbReference type="InterPro" id="IPR027268">
    <property type="entry name" value="Peptidase_M4/M1_CTD_sf"/>
</dbReference>
<gene>
    <name evidence="17" type="ORF">HMPREF3187_00902</name>
</gene>
<dbReference type="Pfam" id="PF17900">
    <property type="entry name" value="Peptidase_M1_N"/>
    <property type="match status" value="1"/>
</dbReference>
<dbReference type="Pfam" id="PF11838">
    <property type="entry name" value="ERAP1_C"/>
    <property type="match status" value="1"/>
</dbReference>
<evidence type="ECO:0000256" key="13">
    <source>
        <dbReference type="RuleBase" id="RU364040"/>
    </source>
</evidence>
<evidence type="ECO:0000259" key="16">
    <source>
        <dbReference type="Pfam" id="PF17900"/>
    </source>
</evidence>